<reference evidence="2 3" key="1">
    <citation type="submission" date="2024-06" db="EMBL/GenBank/DDBJ databases">
        <title>Complete genome of Phlyctema vagabunda strain 19-DSS-EL-015.</title>
        <authorList>
            <person name="Fiorenzani C."/>
        </authorList>
    </citation>
    <scope>NUCLEOTIDE SEQUENCE [LARGE SCALE GENOMIC DNA]</scope>
    <source>
        <strain evidence="2 3">19-DSS-EL-015</strain>
    </source>
</reference>
<keyword evidence="3" id="KW-1185">Reference proteome</keyword>
<accession>A0ABR4P7T6</accession>
<evidence type="ECO:0000313" key="3">
    <source>
        <dbReference type="Proteomes" id="UP001629113"/>
    </source>
</evidence>
<keyword evidence="1" id="KW-0732">Signal</keyword>
<proteinExistence type="predicted"/>
<dbReference type="EMBL" id="JBFCZG010000008">
    <property type="protein sequence ID" value="KAL3419355.1"/>
    <property type="molecule type" value="Genomic_DNA"/>
</dbReference>
<feature type="signal peptide" evidence="1">
    <location>
        <begin position="1"/>
        <end position="19"/>
    </location>
</feature>
<evidence type="ECO:0008006" key="4">
    <source>
        <dbReference type="Google" id="ProtNLM"/>
    </source>
</evidence>
<evidence type="ECO:0000256" key="1">
    <source>
        <dbReference type="SAM" id="SignalP"/>
    </source>
</evidence>
<comment type="caution">
    <text evidence="2">The sequence shown here is derived from an EMBL/GenBank/DDBJ whole genome shotgun (WGS) entry which is preliminary data.</text>
</comment>
<protein>
    <recommendedName>
        <fullName evidence="4">AA1-like domain-containing protein</fullName>
    </recommendedName>
</protein>
<evidence type="ECO:0000313" key="2">
    <source>
        <dbReference type="EMBL" id="KAL3419355.1"/>
    </source>
</evidence>
<gene>
    <name evidence="2" type="ORF">PVAG01_09577</name>
</gene>
<organism evidence="2 3">
    <name type="scientific">Phlyctema vagabunda</name>
    <dbReference type="NCBI Taxonomy" id="108571"/>
    <lineage>
        <taxon>Eukaryota</taxon>
        <taxon>Fungi</taxon>
        <taxon>Dikarya</taxon>
        <taxon>Ascomycota</taxon>
        <taxon>Pezizomycotina</taxon>
        <taxon>Leotiomycetes</taxon>
        <taxon>Helotiales</taxon>
        <taxon>Dermateaceae</taxon>
        <taxon>Phlyctema</taxon>
    </lineage>
</organism>
<dbReference type="Proteomes" id="UP001629113">
    <property type="component" value="Unassembled WGS sequence"/>
</dbReference>
<sequence>MRFLLAASFVLSFIFSVNALLSGLDTESATGRLARTRLARHATDLAVEAHSVRRSLDENSKRARPIRDFHVSDISTNDFPTETAWNRSISFYFTDLNSNASTICMASWEQTSSTNKVPMDYVLCNFTTKPKEFFNFKFDSYTSLGVFSLTMTHRYSDPVNFPPPWDIVQYFSSSTAFKLQCDTKDTAFGPKTSCATVGTLTAVVNGVAN</sequence>
<feature type="chain" id="PRO_5046028743" description="AA1-like domain-containing protein" evidence="1">
    <location>
        <begin position="20"/>
        <end position="209"/>
    </location>
</feature>
<name>A0ABR4P7T6_9HELO</name>